<keyword evidence="2" id="KW-1185">Reference proteome</keyword>
<dbReference type="InterPro" id="IPR008978">
    <property type="entry name" value="HSP20-like_chaperone"/>
</dbReference>
<dbReference type="Proteomes" id="UP001589836">
    <property type="component" value="Unassembled WGS sequence"/>
</dbReference>
<accession>A0ABV6LPE0</accession>
<sequence>MKDLFSLFSQFSKMGAPNQWNQGQLPNMTDMKSIDDYVKQTIQQALNGTDFFSTEQSEREDGVVESKSSKLHYEVIELHHYYIVKIDIPEGYDVDQLKLTLGNCKLYLSGIPNGGTQTITLPEQPFSKQYSAQYKDGVVEVRLLKKTSDSMKDIYIEY</sequence>
<comment type="caution">
    <text evidence="1">The sequence shown here is derived from an EMBL/GenBank/DDBJ whole genome shotgun (WGS) entry which is preliminary data.</text>
</comment>
<evidence type="ECO:0000313" key="2">
    <source>
        <dbReference type="Proteomes" id="UP001589836"/>
    </source>
</evidence>
<dbReference type="SUPFAM" id="SSF49764">
    <property type="entry name" value="HSP20-like chaperones"/>
    <property type="match status" value="1"/>
</dbReference>
<protein>
    <recommendedName>
        <fullName evidence="3">Hsp20/alpha crystallin family protein</fullName>
    </recommendedName>
</protein>
<dbReference type="RefSeq" id="WP_377348085.1">
    <property type="nucleotide sequence ID" value="NZ_JBHLTP010000010.1"/>
</dbReference>
<dbReference type="EMBL" id="JBHLTP010000010">
    <property type="protein sequence ID" value="MFC0524273.1"/>
    <property type="molecule type" value="Genomic_DNA"/>
</dbReference>
<evidence type="ECO:0008006" key="3">
    <source>
        <dbReference type="Google" id="ProtNLM"/>
    </source>
</evidence>
<proteinExistence type="predicted"/>
<dbReference type="CDD" id="cd06464">
    <property type="entry name" value="ACD_sHsps-like"/>
    <property type="match status" value="1"/>
</dbReference>
<organism evidence="1 2">
    <name type="scientific">Pontibacillus salicampi</name>
    <dbReference type="NCBI Taxonomy" id="1449801"/>
    <lineage>
        <taxon>Bacteria</taxon>
        <taxon>Bacillati</taxon>
        <taxon>Bacillota</taxon>
        <taxon>Bacilli</taxon>
        <taxon>Bacillales</taxon>
        <taxon>Bacillaceae</taxon>
        <taxon>Pontibacillus</taxon>
    </lineage>
</organism>
<gene>
    <name evidence="1" type="ORF">ACFFGV_11920</name>
</gene>
<name>A0ABV6LPE0_9BACI</name>
<evidence type="ECO:0000313" key="1">
    <source>
        <dbReference type="EMBL" id="MFC0524273.1"/>
    </source>
</evidence>
<reference evidence="1 2" key="1">
    <citation type="submission" date="2024-09" db="EMBL/GenBank/DDBJ databases">
        <authorList>
            <person name="Sun Q."/>
            <person name="Mori K."/>
        </authorList>
    </citation>
    <scope>NUCLEOTIDE SEQUENCE [LARGE SCALE GENOMIC DNA]</scope>
    <source>
        <strain evidence="1 2">NCAIM B.02529</strain>
    </source>
</reference>